<feature type="transmembrane region" description="Helical" evidence="5">
    <location>
        <begin position="358"/>
        <end position="388"/>
    </location>
</feature>
<dbReference type="InterPro" id="IPR012404">
    <property type="entry name" value="UCP036436"/>
</dbReference>
<dbReference type="Proteomes" id="UP001151582">
    <property type="component" value="Unassembled WGS sequence"/>
</dbReference>
<evidence type="ECO:0000256" key="4">
    <source>
        <dbReference type="ARBA" id="ARBA00023136"/>
    </source>
</evidence>
<evidence type="ECO:0000256" key="3">
    <source>
        <dbReference type="ARBA" id="ARBA00022989"/>
    </source>
</evidence>
<keyword evidence="2 5" id="KW-0812">Transmembrane</keyword>
<dbReference type="PANTHER" id="PTHR13146">
    <property type="match status" value="1"/>
</dbReference>
<keyword evidence="3 5" id="KW-1133">Transmembrane helix</keyword>
<protein>
    <recommendedName>
        <fullName evidence="8">Integral membrane protein</fullName>
    </recommendedName>
</protein>
<evidence type="ECO:0000256" key="1">
    <source>
        <dbReference type="ARBA" id="ARBA00004141"/>
    </source>
</evidence>
<reference evidence="6" key="1">
    <citation type="submission" date="2022-07" db="EMBL/GenBank/DDBJ databases">
        <title>Phylogenomic reconstructions and comparative analyses of Kickxellomycotina fungi.</title>
        <authorList>
            <person name="Reynolds N.K."/>
            <person name="Stajich J.E."/>
            <person name="Barry K."/>
            <person name="Grigoriev I.V."/>
            <person name="Crous P."/>
            <person name="Smith M.E."/>
        </authorList>
    </citation>
    <scope>NUCLEOTIDE SEQUENCE</scope>
    <source>
        <strain evidence="6">RSA 567</strain>
    </source>
</reference>
<dbReference type="EMBL" id="JANBQB010000943">
    <property type="protein sequence ID" value="KAJ1972875.1"/>
    <property type="molecule type" value="Genomic_DNA"/>
</dbReference>
<dbReference type="PANTHER" id="PTHR13146:SF0">
    <property type="entry name" value="SOLUTE CARRIER FAMILY 35 MEMBER F6"/>
    <property type="match status" value="1"/>
</dbReference>
<feature type="transmembrane region" description="Helical" evidence="5">
    <location>
        <begin position="154"/>
        <end position="173"/>
    </location>
</feature>
<evidence type="ECO:0000313" key="7">
    <source>
        <dbReference type="Proteomes" id="UP001151582"/>
    </source>
</evidence>
<proteinExistence type="predicted"/>
<organism evidence="6 7">
    <name type="scientific">Dimargaris verticillata</name>
    <dbReference type="NCBI Taxonomy" id="2761393"/>
    <lineage>
        <taxon>Eukaryota</taxon>
        <taxon>Fungi</taxon>
        <taxon>Fungi incertae sedis</taxon>
        <taxon>Zoopagomycota</taxon>
        <taxon>Kickxellomycotina</taxon>
        <taxon>Dimargaritomycetes</taxon>
        <taxon>Dimargaritales</taxon>
        <taxon>Dimargaritaceae</taxon>
        <taxon>Dimargaris</taxon>
    </lineage>
</organism>
<feature type="transmembrane region" description="Helical" evidence="5">
    <location>
        <begin position="318"/>
        <end position="337"/>
    </location>
</feature>
<gene>
    <name evidence="6" type="ORF">H4R34_005261</name>
</gene>
<evidence type="ECO:0008006" key="8">
    <source>
        <dbReference type="Google" id="ProtNLM"/>
    </source>
</evidence>
<dbReference type="InterPro" id="IPR037185">
    <property type="entry name" value="EmrE-like"/>
</dbReference>
<dbReference type="SUPFAM" id="SSF103481">
    <property type="entry name" value="Multidrug resistance efflux transporter EmrE"/>
    <property type="match status" value="1"/>
</dbReference>
<feature type="transmembrane region" description="Helical" evidence="5">
    <location>
        <begin position="180"/>
        <end position="202"/>
    </location>
</feature>
<dbReference type="OrthoDB" id="29773at2759"/>
<comment type="subcellular location">
    <subcellularLocation>
        <location evidence="1">Membrane</location>
        <topology evidence="1">Multi-pass membrane protein</topology>
    </subcellularLocation>
</comment>
<comment type="caution">
    <text evidence="6">The sequence shown here is derived from an EMBL/GenBank/DDBJ whole genome shotgun (WGS) entry which is preliminary data.</text>
</comment>
<evidence type="ECO:0000256" key="2">
    <source>
        <dbReference type="ARBA" id="ARBA00022692"/>
    </source>
</evidence>
<evidence type="ECO:0000256" key="5">
    <source>
        <dbReference type="SAM" id="Phobius"/>
    </source>
</evidence>
<feature type="transmembrane region" description="Helical" evidence="5">
    <location>
        <begin position="53"/>
        <end position="72"/>
    </location>
</feature>
<dbReference type="PIRSF" id="PIRSF036436">
    <property type="entry name" value="UCP036436"/>
    <property type="match status" value="1"/>
</dbReference>
<feature type="transmembrane region" description="Helical" evidence="5">
    <location>
        <begin position="237"/>
        <end position="257"/>
    </location>
</feature>
<evidence type="ECO:0000313" key="6">
    <source>
        <dbReference type="EMBL" id="KAJ1972875.1"/>
    </source>
</evidence>
<feature type="transmembrane region" description="Helical" evidence="5">
    <location>
        <begin position="127"/>
        <end position="148"/>
    </location>
</feature>
<accession>A0A9W8AZ66</accession>
<dbReference type="Pfam" id="PF04142">
    <property type="entry name" value="Nuc_sug_transp"/>
    <property type="match status" value="1"/>
</dbReference>
<dbReference type="GO" id="GO:0000139">
    <property type="term" value="C:Golgi membrane"/>
    <property type="evidence" value="ECO:0007669"/>
    <property type="project" value="InterPro"/>
</dbReference>
<sequence length="418" mass="45948">MPSYTRFLVAGMLLTGTLNTLLTKLQDMECVENCHDPDPARRKLFEQPTWQTLNMFMGETLCLLVLYANIYWAQYRQKHQRDLDEHSPLLGAASVSNADDDTRAAALVHASDTLDDTRPLSGWKTCLMWLPALFDICGTTLMNVGLIYTSASVYQMLRGAVVIFSGIFSVLFLGHRLFSFQWVSLFLIMLGVGVVGMSSVLFPPQTIPGHDDGAPAALGSTSSFGTLAAATGVSEKSLLGVCFVLLAQVFTAAQFVVEEKIMHRYHVVPMRAVGLEGIFGLTTTAFGIPVLHALIGVSHPKGYFDMYDGFHQIVDNPGVWMTSIAIMLSIAFFNWFGLSVTRTISATSRSTIDTCRTLFIWMISVFLGWEIFQPLQVVGFLILIYGTFVYNGVVAPPFCKPTEADVVTVSTVGSDVEQ</sequence>
<dbReference type="GO" id="GO:0015165">
    <property type="term" value="F:pyrimidine nucleotide-sugar transmembrane transporter activity"/>
    <property type="evidence" value="ECO:0007669"/>
    <property type="project" value="InterPro"/>
</dbReference>
<keyword evidence="4 5" id="KW-0472">Membrane</keyword>
<name>A0A9W8AZ66_9FUNG</name>
<dbReference type="InterPro" id="IPR007271">
    <property type="entry name" value="Nuc_sug_transpt"/>
</dbReference>
<dbReference type="AlphaFoldDB" id="A0A9W8AZ66"/>
<feature type="transmembrane region" description="Helical" evidence="5">
    <location>
        <begin position="278"/>
        <end position="298"/>
    </location>
</feature>
<keyword evidence="7" id="KW-1185">Reference proteome</keyword>